<dbReference type="GO" id="GO:0008289">
    <property type="term" value="F:lipid binding"/>
    <property type="evidence" value="ECO:0007669"/>
    <property type="project" value="InterPro"/>
</dbReference>
<dbReference type="EMBL" id="CDMZ01003836">
    <property type="protein sequence ID" value="CEM47776.1"/>
    <property type="molecule type" value="Genomic_DNA"/>
</dbReference>
<evidence type="ECO:0000313" key="3">
    <source>
        <dbReference type="EMBL" id="CEM47776.1"/>
    </source>
</evidence>
<dbReference type="InterPro" id="IPR023393">
    <property type="entry name" value="START-like_dom_sf"/>
</dbReference>
<name>A0A0G4HTN7_9ALVE</name>
<reference evidence="3" key="1">
    <citation type="submission" date="2014-11" db="EMBL/GenBank/DDBJ databases">
        <authorList>
            <person name="Otto D Thomas"/>
            <person name="Naeem Raeece"/>
        </authorList>
    </citation>
    <scope>NUCLEOTIDE SEQUENCE</scope>
</reference>
<dbReference type="GO" id="GO:0005737">
    <property type="term" value="C:cytoplasm"/>
    <property type="evidence" value="ECO:0007669"/>
    <property type="project" value="UniProtKB-ARBA"/>
</dbReference>
<accession>A0A0G4HTN7</accession>
<dbReference type="VEuPathDB" id="CryptoDB:Cvel_31531"/>
<feature type="non-terminal residue" evidence="3">
    <location>
        <position position="1"/>
    </location>
</feature>
<dbReference type="AlphaFoldDB" id="A0A0G4HTN7"/>
<feature type="compositionally biased region" description="Acidic residues" evidence="1">
    <location>
        <begin position="61"/>
        <end position="71"/>
    </location>
</feature>
<dbReference type="SUPFAM" id="SSF55961">
    <property type="entry name" value="Bet v1-like"/>
    <property type="match status" value="1"/>
</dbReference>
<dbReference type="Pfam" id="PF01852">
    <property type="entry name" value="START"/>
    <property type="match status" value="1"/>
</dbReference>
<feature type="region of interest" description="Disordered" evidence="1">
    <location>
        <begin position="25"/>
        <end position="71"/>
    </location>
</feature>
<dbReference type="PANTHER" id="PTHR19308:SF14">
    <property type="entry name" value="START DOMAIN-CONTAINING PROTEIN"/>
    <property type="match status" value="1"/>
</dbReference>
<dbReference type="Gene3D" id="3.30.530.20">
    <property type="match status" value="1"/>
</dbReference>
<proteinExistence type="predicted"/>
<dbReference type="PROSITE" id="PS50848">
    <property type="entry name" value="START"/>
    <property type="match status" value="1"/>
</dbReference>
<sequence>NPALGVELLAGAERVFRFLVEPVGERSTVPRPSLPSPAAAAAAVPGGPPRPSASSGAAGGFDEDDDEEEDDEVVGDVSQWMTAGRVGGKGAAPVPRRLFRSLNDLLAFDPEIKMKQPIQEYELEFVHAMEREPADAPGWDKAVDRKDVQVFKQFSPESPVIRVKSLAFLEGIPPAVVAWNIKDIPSRTTWDKTFNDFLMIETDREGCEIIYCFLRAPFPLSNRDFLQWRRTHYDEENDVWTIMHRSAWHPHCPDRAGTVRADTMISCYIIKRLNGDPNSARLFILNQTDVKGLVPKLLANAGAASTPPRWVANLKRGCTDFMKANPGKKPDARVFGVKSPPQPWQTGM</sequence>
<dbReference type="InterPro" id="IPR002913">
    <property type="entry name" value="START_lipid-bd_dom"/>
</dbReference>
<gene>
    <name evidence="3" type="ORF">Cvel_31531</name>
</gene>
<dbReference type="PANTHER" id="PTHR19308">
    <property type="entry name" value="PHOSPHATIDYLCHOLINE TRANSFER PROTEIN"/>
    <property type="match status" value="1"/>
</dbReference>
<dbReference type="CDD" id="cd00177">
    <property type="entry name" value="START"/>
    <property type="match status" value="1"/>
</dbReference>
<organism evidence="3">
    <name type="scientific">Chromera velia CCMP2878</name>
    <dbReference type="NCBI Taxonomy" id="1169474"/>
    <lineage>
        <taxon>Eukaryota</taxon>
        <taxon>Sar</taxon>
        <taxon>Alveolata</taxon>
        <taxon>Colpodellida</taxon>
        <taxon>Chromeraceae</taxon>
        <taxon>Chromera</taxon>
    </lineage>
</organism>
<protein>
    <recommendedName>
        <fullName evidence="2">START domain-containing protein</fullName>
    </recommendedName>
</protein>
<dbReference type="InterPro" id="IPR051213">
    <property type="entry name" value="START_lipid_transfer"/>
</dbReference>
<evidence type="ECO:0000259" key="2">
    <source>
        <dbReference type="PROSITE" id="PS50848"/>
    </source>
</evidence>
<dbReference type="SMART" id="SM00234">
    <property type="entry name" value="START"/>
    <property type="match status" value="1"/>
</dbReference>
<evidence type="ECO:0000256" key="1">
    <source>
        <dbReference type="SAM" id="MobiDB-lite"/>
    </source>
</evidence>
<feature type="compositionally biased region" description="Low complexity" evidence="1">
    <location>
        <begin position="36"/>
        <end position="45"/>
    </location>
</feature>
<feature type="domain" description="START" evidence="2">
    <location>
        <begin position="134"/>
        <end position="323"/>
    </location>
</feature>